<evidence type="ECO:0000313" key="2">
    <source>
        <dbReference type="Proteomes" id="UP000199341"/>
    </source>
</evidence>
<accession>A0A1G9UW77</accession>
<sequence length="66" mass="7413">MWLIIQTIAPDDTRRILVARERGATDAELQELVAKALGHAYFRNFDSRAGGPDVVFTDVEFIDFSS</sequence>
<proteinExistence type="predicted"/>
<keyword evidence="2" id="KW-1185">Reference proteome</keyword>
<gene>
    <name evidence="1" type="ORF">SAMN05216259_10119</name>
</gene>
<organism evidence="1 2">
    <name type="scientific">Actinacidiphila guanduensis</name>
    <dbReference type="NCBI Taxonomy" id="310781"/>
    <lineage>
        <taxon>Bacteria</taxon>
        <taxon>Bacillati</taxon>
        <taxon>Actinomycetota</taxon>
        <taxon>Actinomycetes</taxon>
        <taxon>Kitasatosporales</taxon>
        <taxon>Streptomycetaceae</taxon>
        <taxon>Actinacidiphila</taxon>
    </lineage>
</organism>
<dbReference type="AlphaFoldDB" id="A0A1G9UW77"/>
<dbReference type="EMBL" id="FNIE01000001">
    <property type="protein sequence ID" value="SDM64106.1"/>
    <property type="molecule type" value="Genomic_DNA"/>
</dbReference>
<reference evidence="1 2" key="1">
    <citation type="submission" date="2016-10" db="EMBL/GenBank/DDBJ databases">
        <authorList>
            <person name="de Groot N.N."/>
        </authorList>
    </citation>
    <scope>NUCLEOTIDE SEQUENCE [LARGE SCALE GENOMIC DNA]</scope>
    <source>
        <strain evidence="1 2">CGMCC 4.2022</strain>
    </source>
</reference>
<protein>
    <submittedName>
        <fullName evidence="1">Uncharacterized protein</fullName>
    </submittedName>
</protein>
<dbReference type="Proteomes" id="UP000199341">
    <property type="component" value="Unassembled WGS sequence"/>
</dbReference>
<evidence type="ECO:0000313" key="1">
    <source>
        <dbReference type="EMBL" id="SDM64106.1"/>
    </source>
</evidence>
<dbReference type="RefSeq" id="WP_176930049.1">
    <property type="nucleotide sequence ID" value="NZ_FNIE01000001.1"/>
</dbReference>
<name>A0A1G9UW77_9ACTN</name>